<reference evidence="2" key="1">
    <citation type="submission" date="2020-02" db="EMBL/GenBank/DDBJ databases">
        <authorList>
            <person name="Meier V. D."/>
        </authorList>
    </citation>
    <scope>NUCLEOTIDE SEQUENCE</scope>
    <source>
        <strain evidence="2">AVDCRST_MAG12</strain>
    </source>
</reference>
<feature type="non-terminal residue" evidence="2">
    <location>
        <position position="99"/>
    </location>
</feature>
<accession>A0A6J4SYS4</accession>
<dbReference type="EMBL" id="CADCVK010000438">
    <property type="protein sequence ID" value="CAA9509268.1"/>
    <property type="molecule type" value="Genomic_DNA"/>
</dbReference>
<feature type="region of interest" description="Disordered" evidence="1">
    <location>
        <begin position="1"/>
        <end position="99"/>
    </location>
</feature>
<feature type="compositionally biased region" description="Low complexity" evidence="1">
    <location>
        <begin position="13"/>
        <end position="26"/>
    </location>
</feature>
<name>A0A6J4SYS4_9ACTN</name>
<feature type="non-terminal residue" evidence="2">
    <location>
        <position position="1"/>
    </location>
</feature>
<feature type="compositionally biased region" description="Basic residues" evidence="1">
    <location>
        <begin position="1"/>
        <end position="12"/>
    </location>
</feature>
<proteinExistence type="predicted"/>
<evidence type="ECO:0000313" key="2">
    <source>
        <dbReference type="EMBL" id="CAA9509268.1"/>
    </source>
</evidence>
<dbReference type="AlphaFoldDB" id="A0A6J4SYS4"/>
<organism evidence="2">
    <name type="scientific">uncultured Rubrobacteraceae bacterium</name>
    <dbReference type="NCBI Taxonomy" id="349277"/>
    <lineage>
        <taxon>Bacteria</taxon>
        <taxon>Bacillati</taxon>
        <taxon>Actinomycetota</taxon>
        <taxon>Rubrobacteria</taxon>
        <taxon>Rubrobacterales</taxon>
        <taxon>Rubrobacteraceae</taxon>
        <taxon>environmental samples</taxon>
    </lineage>
</organism>
<protein>
    <submittedName>
        <fullName evidence="2">Nitrile hydratase beta subunit</fullName>
    </submittedName>
</protein>
<sequence>VRHPRHGRRAGRPRGPAGPRARGLGAHSRRRQRRARQEGDPDHRRAPPRHRGAPELPRPFVLRALGLGHGEAARREGHPHGGGDRRAGGGDPTPLGRRL</sequence>
<gene>
    <name evidence="2" type="ORF">AVDCRST_MAG12-3127</name>
</gene>
<feature type="compositionally biased region" description="Basic and acidic residues" evidence="1">
    <location>
        <begin position="35"/>
        <end position="45"/>
    </location>
</feature>
<feature type="compositionally biased region" description="Basic and acidic residues" evidence="1">
    <location>
        <begin position="71"/>
        <end position="88"/>
    </location>
</feature>
<evidence type="ECO:0000256" key="1">
    <source>
        <dbReference type="SAM" id="MobiDB-lite"/>
    </source>
</evidence>